<feature type="repeat" description="TPR" evidence="3">
    <location>
        <begin position="649"/>
        <end position="682"/>
    </location>
</feature>
<dbReference type="Pfam" id="PF13181">
    <property type="entry name" value="TPR_8"/>
    <property type="match status" value="1"/>
</dbReference>
<proteinExistence type="predicted"/>
<dbReference type="InterPro" id="IPR035979">
    <property type="entry name" value="RBD_domain_sf"/>
</dbReference>
<dbReference type="Gene3D" id="3.30.70.330">
    <property type="match status" value="3"/>
</dbReference>
<comment type="caution">
    <text evidence="6">The sequence shown here is derived from an EMBL/GenBank/DDBJ whole genome shotgun (WGS) entry which is preliminary data.</text>
</comment>
<evidence type="ECO:0000256" key="4">
    <source>
        <dbReference type="SAM" id="MobiDB-lite"/>
    </source>
</evidence>
<feature type="repeat" description="TPR" evidence="3">
    <location>
        <begin position="687"/>
        <end position="720"/>
    </location>
</feature>
<name>A0AA88HD62_ARTSF</name>
<dbReference type="SMART" id="SM00361">
    <property type="entry name" value="RRM_1"/>
    <property type="match status" value="3"/>
</dbReference>
<dbReference type="InterPro" id="IPR000504">
    <property type="entry name" value="RRM_dom"/>
</dbReference>
<feature type="compositionally biased region" description="Basic and acidic residues" evidence="4">
    <location>
        <begin position="130"/>
        <end position="164"/>
    </location>
</feature>
<evidence type="ECO:0000313" key="7">
    <source>
        <dbReference type="Proteomes" id="UP001187531"/>
    </source>
</evidence>
<dbReference type="SUPFAM" id="SSF54928">
    <property type="entry name" value="RNA-binding domain, RBD"/>
    <property type="match status" value="3"/>
</dbReference>
<dbReference type="Pfam" id="PF13432">
    <property type="entry name" value="TPR_16"/>
    <property type="match status" value="1"/>
</dbReference>
<organism evidence="6 7">
    <name type="scientific">Artemia franciscana</name>
    <name type="common">Brine shrimp</name>
    <name type="synonym">Artemia sanfranciscana</name>
    <dbReference type="NCBI Taxonomy" id="6661"/>
    <lineage>
        <taxon>Eukaryota</taxon>
        <taxon>Metazoa</taxon>
        <taxon>Ecdysozoa</taxon>
        <taxon>Arthropoda</taxon>
        <taxon>Crustacea</taxon>
        <taxon>Branchiopoda</taxon>
        <taxon>Anostraca</taxon>
        <taxon>Artemiidae</taxon>
        <taxon>Artemia</taxon>
    </lineage>
</organism>
<evidence type="ECO:0000259" key="5">
    <source>
        <dbReference type="PROSITE" id="PS50102"/>
    </source>
</evidence>
<keyword evidence="1 2" id="KW-0694">RNA-binding</keyword>
<feature type="domain" description="RRM" evidence="5">
    <location>
        <begin position="37"/>
        <end position="110"/>
    </location>
</feature>
<dbReference type="Proteomes" id="UP001187531">
    <property type="component" value="Unassembled WGS sequence"/>
</dbReference>
<evidence type="ECO:0000256" key="3">
    <source>
        <dbReference type="PROSITE-ProRule" id="PRU00339"/>
    </source>
</evidence>
<feature type="domain" description="RRM" evidence="5">
    <location>
        <begin position="276"/>
        <end position="349"/>
    </location>
</feature>
<feature type="region of interest" description="Disordered" evidence="4">
    <location>
        <begin position="345"/>
        <end position="427"/>
    </location>
</feature>
<dbReference type="InterPro" id="IPR011990">
    <property type="entry name" value="TPR-like_helical_dom_sf"/>
</dbReference>
<dbReference type="EMBL" id="JAVRJZ010000018">
    <property type="protein sequence ID" value="KAK2708184.1"/>
    <property type="molecule type" value="Genomic_DNA"/>
</dbReference>
<dbReference type="PROSITE" id="PS50005">
    <property type="entry name" value="TPR"/>
    <property type="match status" value="5"/>
</dbReference>
<feature type="domain" description="RRM" evidence="5">
    <location>
        <begin position="183"/>
        <end position="256"/>
    </location>
</feature>
<feature type="compositionally biased region" description="Basic and acidic residues" evidence="4">
    <location>
        <begin position="370"/>
        <end position="410"/>
    </location>
</feature>
<feature type="non-terminal residue" evidence="6">
    <location>
        <position position="1"/>
    </location>
</feature>
<dbReference type="Pfam" id="PF00076">
    <property type="entry name" value="RRM_1"/>
    <property type="match status" value="3"/>
</dbReference>
<reference evidence="6" key="1">
    <citation type="submission" date="2023-07" db="EMBL/GenBank/DDBJ databases">
        <title>Chromosome-level genome assembly of Artemia franciscana.</title>
        <authorList>
            <person name="Jo E."/>
        </authorList>
    </citation>
    <scope>NUCLEOTIDE SEQUENCE</scope>
    <source>
        <tissue evidence="6">Whole body</tissue>
    </source>
</reference>
<dbReference type="InterPro" id="IPR012677">
    <property type="entry name" value="Nucleotide-bd_a/b_plait_sf"/>
</dbReference>
<feature type="region of interest" description="Disordered" evidence="4">
    <location>
        <begin position="103"/>
        <end position="179"/>
    </location>
</feature>
<evidence type="ECO:0000256" key="2">
    <source>
        <dbReference type="PROSITE-ProRule" id="PRU00176"/>
    </source>
</evidence>
<dbReference type="InterPro" id="IPR003954">
    <property type="entry name" value="RRM_euk-type"/>
</dbReference>
<dbReference type="GO" id="GO:0003723">
    <property type="term" value="F:RNA binding"/>
    <property type="evidence" value="ECO:0007669"/>
    <property type="project" value="UniProtKB-UniRule"/>
</dbReference>
<protein>
    <recommendedName>
        <fullName evidence="5">RRM domain-containing protein</fullName>
    </recommendedName>
</protein>
<feature type="repeat" description="TPR" evidence="3">
    <location>
        <begin position="422"/>
        <end position="455"/>
    </location>
</feature>
<evidence type="ECO:0000313" key="6">
    <source>
        <dbReference type="EMBL" id="KAK2708184.1"/>
    </source>
</evidence>
<keyword evidence="3" id="KW-0802">TPR repeat</keyword>
<feature type="repeat" description="TPR" evidence="3">
    <location>
        <begin position="603"/>
        <end position="636"/>
    </location>
</feature>
<dbReference type="SMART" id="SM00028">
    <property type="entry name" value="TPR"/>
    <property type="match status" value="7"/>
</dbReference>
<dbReference type="InterPro" id="IPR050907">
    <property type="entry name" value="SRSF"/>
</dbReference>
<dbReference type="CDD" id="cd12373">
    <property type="entry name" value="RRM_SRSF3_like"/>
    <property type="match status" value="1"/>
</dbReference>
<keyword evidence="7" id="KW-1185">Reference proteome</keyword>
<dbReference type="SUPFAM" id="SSF48452">
    <property type="entry name" value="TPR-like"/>
    <property type="match status" value="1"/>
</dbReference>
<dbReference type="Gene3D" id="1.25.40.10">
    <property type="entry name" value="Tetratricopeptide repeat domain"/>
    <property type="match status" value="3"/>
</dbReference>
<dbReference type="SMART" id="SM00360">
    <property type="entry name" value="RRM"/>
    <property type="match status" value="3"/>
</dbReference>
<dbReference type="PROSITE" id="PS50102">
    <property type="entry name" value="RRM"/>
    <property type="match status" value="3"/>
</dbReference>
<sequence>GSLLEAFQKSLSKERIKRKDIERKKKLYIGSSTMQKSRLFVGNLLDSVSREDLEYEFSEFGVLKDVWVAQNPRGFAFVEYEDEDDANDAVSNMNGKEYFGSRIKVEVSRQRPSGRRGRGGISGLSNGRSSYDREGDGRRISRGSRDGYEGRGHDSYDSCDDNYHSSHPRKGHSSGGRSQPQFTRLYIGNLLEYVSCEELEDEFSIFGALKDVWVAQNYPFFAFVEYEDEDDAQDAISYMDGKEYFGSRIKVEVSRQRPSGRRGRGGSYAFSQPQFTRLYIGNILEDVSCEELEYEFSIFGALKDVWVAPNRSGFAFVEYEDEDDAKDAVSNMNGEEYFGSRIKVEVSRQRPSGRRGRGGSYAFSNGCGGSDREGGGRRISRGDHKGYGGRGHDGHDSDDSCDDNCHSTDHRKVHSGGGRRLAEDKKDEGNKYYKQRDYRRALCCYDEAIELYPCAAYYGNRAACYIMLQMFSQALQDARESVKYEPSFAKGHLRMGKCFLAMGDVAAAKTAFDKAKELKPTNTTIDAEIRTIDSLITIDQDLNKALEAQDYQKGLYYSERALEIAVFSQKYKVQKAESLTHLGRYKEAETIFNDILRSDSTDIDSLLVRGMCLYYQDNYDLAFCDFEQVLQLKPDYAKAREIYRKAKQLKTKKEKGKIAFKQGKLQEAIAIYTETLAIDPVNKLTNSKVYANRAACYIKLGMYSQALQDARESVKCEPSFAK</sequence>
<accession>A0AA88HD62</accession>
<feature type="repeat" description="TPR" evidence="3">
    <location>
        <begin position="489"/>
        <end position="522"/>
    </location>
</feature>
<feature type="non-terminal residue" evidence="6">
    <location>
        <position position="722"/>
    </location>
</feature>
<dbReference type="InterPro" id="IPR019734">
    <property type="entry name" value="TPR_rpt"/>
</dbReference>
<evidence type="ECO:0000256" key="1">
    <source>
        <dbReference type="ARBA" id="ARBA00022884"/>
    </source>
</evidence>
<dbReference type="AlphaFoldDB" id="A0AA88HD62"/>
<dbReference type="PANTHER" id="PTHR23147">
    <property type="entry name" value="SERINE/ARGININE RICH SPLICING FACTOR"/>
    <property type="match status" value="1"/>
</dbReference>
<gene>
    <name evidence="6" type="ORF">QYM36_013943</name>
</gene>